<dbReference type="AlphaFoldDB" id="A0A218WSF1"/>
<reference evidence="1" key="2">
    <citation type="submission" date="2017-06" db="EMBL/GenBank/DDBJ databases">
        <title>The pomegranate genome and the genomics of punicalagin biosynthesis.</title>
        <authorList>
            <person name="Xu C."/>
        </authorList>
    </citation>
    <scope>NUCLEOTIDE SEQUENCE [LARGE SCALE GENOMIC DNA]</scope>
    <source>
        <tissue evidence="1">Fresh leaf</tissue>
    </source>
</reference>
<dbReference type="EMBL" id="MTKT01003224">
    <property type="protein sequence ID" value="OWM75794.1"/>
    <property type="molecule type" value="Genomic_DNA"/>
</dbReference>
<organism evidence="1 3">
    <name type="scientific">Punica granatum</name>
    <name type="common">Pomegranate</name>
    <dbReference type="NCBI Taxonomy" id="22663"/>
    <lineage>
        <taxon>Eukaryota</taxon>
        <taxon>Viridiplantae</taxon>
        <taxon>Streptophyta</taxon>
        <taxon>Embryophyta</taxon>
        <taxon>Tracheophyta</taxon>
        <taxon>Spermatophyta</taxon>
        <taxon>Magnoliopsida</taxon>
        <taxon>eudicotyledons</taxon>
        <taxon>Gunneridae</taxon>
        <taxon>Pentapetalae</taxon>
        <taxon>rosids</taxon>
        <taxon>malvids</taxon>
        <taxon>Myrtales</taxon>
        <taxon>Lythraceae</taxon>
        <taxon>Punica</taxon>
    </lineage>
</organism>
<reference evidence="3" key="1">
    <citation type="journal article" date="2017" name="Plant J.">
        <title>The pomegranate (Punica granatum L.) genome and the genomics of punicalagin biosynthesis.</title>
        <authorList>
            <person name="Qin G."/>
            <person name="Xu C."/>
            <person name="Ming R."/>
            <person name="Tang H."/>
            <person name="Guyot R."/>
            <person name="Kramer E.M."/>
            <person name="Hu Y."/>
            <person name="Yi X."/>
            <person name="Qi Y."/>
            <person name="Xu X."/>
            <person name="Gao Z."/>
            <person name="Pan H."/>
            <person name="Jian J."/>
            <person name="Tian Y."/>
            <person name="Yue Z."/>
            <person name="Xu Y."/>
        </authorList>
    </citation>
    <scope>NUCLEOTIDE SEQUENCE [LARGE SCALE GENOMIC DNA]</scope>
    <source>
        <strain evidence="3">cv. Dabenzi</strain>
    </source>
</reference>
<protein>
    <submittedName>
        <fullName evidence="1">Uncharacterized protein</fullName>
    </submittedName>
</protein>
<reference evidence="2 4" key="3">
    <citation type="submission" date="2017-11" db="EMBL/GenBank/DDBJ databases">
        <title>De-novo sequencing of pomegranate (Punica granatum L.) genome.</title>
        <authorList>
            <person name="Akparov Z."/>
            <person name="Amiraslanov A."/>
            <person name="Hajiyeva S."/>
            <person name="Abbasov M."/>
            <person name="Kaur K."/>
            <person name="Hamwieh A."/>
            <person name="Solovyev V."/>
            <person name="Salamov A."/>
            <person name="Braich B."/>
            <person name="Kosarev P."/>
            <person name="Mahmoud A."/>
            <person name="Hajiyev E."/>
            <person name="Babayeva S."/>
            <person name="Izzatullayeva V."/>
            <person name="Mammadov A."/>
            <person name="Mammadov A."/>
            <person name="Sharifova S."/>
            <person name="Ojaghi J."/>
            <person name="Eynullazada K."/>
            <person name="Bayramov B."/>
            <person name="Abdulazimova A."/>
            <person name="Shahmuradov I."/>
        </authorList>
    </citation>
    <scope>NUCLEOTIDE SEQUENCE [LARGE SCALE GENOMIC DNA]</scope>
    <source>
        <strain evidence="2">AG2017</strain>
        <strain evidence="4">cv. AG2017</strain>
        <tissue evidence="2">Leaf</tissue>
    </source>
</reference>
<accession>A0A218WSF1</accession>
<dbReference type="Proteomes" id="UP000233551">
    <property type="component" value="Unassembled WGS sequence"/>
</dbReference>
<dbReference type="PANTHER" id="PTHR34956">
    <property type="entry name" value="OS05G0397300 PROTEIN"/>
    <property type="match status" value="1"/>
</dbReference>
<gene>
    <name evidence="1" type="ORF">CDL15_Pgr009438</name>
    <name evidence="2" type="ORF">CRG98_019150</name>
</gene>
<dbReference type="PANTHER" id="PTHR34956:SF1">
    <property type="entry name" value="DUF4005 DOMAIN-CONTAINING PROTEIN"/>
    <property type="match status" value="1"/>
</dbReference>
<evidence type="ECO:0000313" key="3">
    <source>
        <dbReference type="Proteomes" id="UP000197138"/>
    </source>
</evidence>
<dbReference type="EMBL" id="PGOL01001148">
    <property type="protein sequence ID" value="PKI60496.1"/>
    <property type="molecule type" value="Genomic_DNA"/>
</dbReference>
<evidence type="ECO:0000313" key="2">
    <source>
        <dbReference type="EMBL" id="PKI60496.1"/>
    </source>
</evidence>
<keyword evidence="4" id="KW-1185">Reference proteome</keyword>
<dbReference type="Proteomes" id="UP000197138">
    <property type="component" value="Unassembled WGS sequence"/>
</dbReference>
<sequence>MDFSCCPGQETIPKPNQEFKGFDSVDDDEHFAELRRRILLLVADEDEENESFPSPRCSGPVKQYRESFNLFSGPFSKLPVGFNWVEKKGSTVSFPTIQSNPNTATGSGTGVFIPLANQIRRVHSGLYPGPALPQSVLSFRFGVKSNGPEWFCFAGRMKTQKRKMYRRVEAK</sequence>
<comment type="caution">
    <text evidence="1">The sequence shown here is derived from an EMBL/GenBank/DDBJ whole genome shotgun (WGS) entry which is preliminary data.</text>
</comment>
<name>A0A218WSF1_PUNGR</name>
<evidence type="ECO:0000313" key="4">
    <source>
        <dbReference type="Proteomes" id="UP000233551"/>
    </source>
</evidence>
<evidence type="ECO:0000313" key="1">
    <source>
        <dbReference type="EMBL" id="OWM75794.1"/>
    </source>
</evidence>
<proteinExistence type="predicted"/>